<sequence length="705" mass="80045">MPENSSKDEVKPSINVKNLSITTNDKEQALQKSHNNNKSSTSLNSSTPPSILNKNTISNINKSLKAKQKIIHLREPHPKNPTFISNIINTSPQQTAFPIDDKIIPNKKDNEELFSLPTNEIQDKLMLHSNSSNINNSTTEEKKPQRKIAKQNSTRTDFFAAKLASAVDDVESSDSDETFVYENNNKEENASINGSIPTTSHRAPSILDEQHPETKPFKLTSNKAPSIANSMNSSNYLESVIKKTNQPRALSTYSTNEALLPPPQPQSQPQHDRQSINEYNDDTFSYNEIEDDIDESSDDEEEKNNTTLIASSAQPQAPNTTPSISSKNTTKKNYKSSTSSSKLRSTTSKLFDKKGSQPRRYSTIPDDIDIEDFDDELIYYDNNVRFPHNESSSLLNNQKIPHYRSLNLSFQPNMKRQNKRYLSTGQPLDNKFPFPYQEPQQHSSQFYYDFDDYDQESQNYDPNFDLPDMSMNRKISRKFSPNSSSTTHHQRFHHLFPRKIENKKSSCCKSFIYTFFSILFILTVGFILGFVLATTKDLTGVGITSIENPIVSKDELVFNIVVEAFNPGWFSVDIDQVDLDLFARSGYLDDGEDNLITSDSSKVETFKLGTILNLESTMNFKGGFFSREPTIQKGEIKLLNPGKNITIFNNKTDYDDNSQKWEKISSNPFDLIITGVLKYELPLIRNTKSVVVRKTGYIDPTLYPN</sequence>
<feature type="compositionally biased region" description="Acidic residues" evidence="1">
    <location>
        <begin position="293"/>
        <end position="302"/>
    </location>
</feature>
<feature type="compositionally biased region" description="Low complexity" evidence="1">
    <location>
        <begin position="335"/>
        <end position="349"/>
    </location>
</feature>
<dbReference type="Proteomes" id="UP001152885">
    <property type="component" value="Unassembled WGS sequence"/>
</dbReference>
<dbReference type="EMBL" id="CANTUO010000004">
    <property type="protein sequence ID" value="CAI5759117.1"/>
    <property type="molecule type" value="Genomic_DNA"/>
</dbReference>
<protein>
    <recommendedName>
        <fullName evidence="5">Vacuolar segregation protein 7</fullName>
    </recommendedName>
</protein>
<feature type="compositionally biased region" description="Polar residues" evidence="1">
    <location>
        <begin position="305"/>
        <end position="318"/>
    </location>
</feature>
<organism evidence="3 4">
    <name type="scientific">Candida verbasci</name>
    <dbReference type="NCBI Taxonomy" id="1227364"/>
    <lineage>
        <taxon>Eukaryota</taxon>
        <taxon>Fungi</taxon>
        <taxon>Dikarya</taxon>
        <taxon>Ascomycota</taxon>
        <taxon>Saccharomycotina</taxon>
        <taxon>Pichiomycetes</taxon>
        <taxon>Debaryomycetaceae</taxon>
        <taxon>Candida/Lodderomyces clade</taxon>
        <taxon>Candida</taxon>
    </lineage>
</organism>
<feature type="compositionally biased region" description="Basic and acidic residues" evidence="1">
    <location>
        <begin position="1"/>
        <end position="11"/>
    </location>
</feature>
<feature type="region of interest" description="Disordered" evidence="1">
    <location>
        <begin position="132"/>
        <end position="153"/>
    </location>
</feature>
<feature type="compositionally biased region" description="Low complexity" evidence="1">
    <location>
        <begin position="32"/>
        <end position="52"/>
    </location>
</feature>
<dbReference type="AlphaFoldDB" id="A0A9W4TXZ2"/>
<dbReference type="GO" id="GO:0070772">
    <property type="term" value="C:PAS complex"/>
    <property type="evidence" value="ECO:0007669"/>
    <property type="project" value="TreeGrafter"/>
</dbReference>
<dbReference type="InterPro" id="IPR024260">
    <property type="entry name" value="Vac7"/>
</dbReference>
<dbReference type="GO" id="GO:0010513">
    <property type="term" value="P:positive regulation of phosphatidylinositol biosynthetic process"/>
    <property type="evidence" value="ECO:0007669"/>
    <property type="project" value="TreeGrafter"/>
</dbReference>
<evidence type="ECO:0000256" key="1">
    <source>
        <dbReference type="SAM" id="MobiDB-lite"/>
    </source>
</evidence>
<accession>A0A9W4TXZ2</accession>
<name>A0A9W4TXZ2_9ASCO</name>
<feature type="compositionally biased region" description="Polar residues" evidence="1">
    <location>
        <begin position="190"/>
        <end position="202"/>
    </location>
</feature>
<evidence type="ECO:0008006" key="5">
    <source>
        <dbReference type="Google" id="ProtNLM"/>
    </source>
</evidence>
<evidence type="ECO:0000313" key="3">
    <source>
        <dbReference type="EMBL" id="CAI5759117.1"/>
    </source>
</evidence>
<dbReference type="PANTHER" id="PTHR28258:SF1">
    <property type="entry name" value="VACUOLAR SEGREGATION PROTEIN 7"/>
    <property type="match status" value="1"/>
</dbReference>
<feature type="transmembrane region" description="Helical" evidence="2">
    <location>
        <begin position="511"/>
        <end position="533"/>
    </location>
</feature>
<feature type="compositionally biased region" description="Polar residues" evidence="1">
    <location>
        <begin position="219"/>
        <end position="230"/>
    </location>
</feature>
<gene>
    <name evidence="3" type="ORF">CANVERA_P3626</name>
</gene>
<dbReference type="GO" id="GO:0000329">
    <property type="term" value="C:fungal-type vacuole membrane"/>
    <property type="evidence" value="ECO:0007669"/>
    <property type="project" value="TreeGrafter"/>
</dbReference>
<proteinExistence type="predicted"/>
<dbReference type="OrthoDB" id="1204at2759"/>
<evidence type="ECO:0000313" key="4">
    <source>
        <dbReference type="Proteomes" id="UP001152885"/>
    </source>
</evidence>
<comment type="caution">
    <text evidence="3">The sequence shown here is derived from an EMBL/GenBank/DDBJ whole genome shotgun (WGS) entry which is preliminary data.</text>
</comment>
<feature type="region of interest" description="Disordered" evidence="1">
    <location>
        <begin position="1"/>
        <end position="52"/>
    </location>
</feature>
<feature type="region of interest" description="Disordered" evidence="1">
    <location>
        <begin position="293"/>
        <end position="365"/>
    </location>
</feature>
<keyword evidence="2" id="KW-0812">Transmembrane</keyword>
<keyword evidence="2" id="KW-0472">Membrane</keyword>
<feature type="region of interest" description="Disordered" evidence="1">
    <location>
        <begin position="183"/>
        <end position="230"/>
    </location>
</feature>
<feature type="compositionally biased region" description="Low complexity" evidence="1">
    <location>
        <begin position="319"/>
        <end position="328"/>
    </location>
</feature>
<dbReference type="PANTHER" id="PTHR28258">
    <property type="entry name" value="VACUOLAR SEGREGATION PROTEIN 7"/>
    <property type="match status" value="1"/>
</dbReference>
<dbReference type="Pfam" id="PF12751">
    <property type="entry name" value="Vac7"/>
    <property type="match status" value="2"/>
</dbReference>
<reference evidence="3" key="1">
    <citation type="submission" date="2022-12" db="EMBL/GenBank/DDBJ databases">
        <authorList>
            <person name="Brejova B."/>
        </authorList>
    </citation>
    <scope>NUCLEOTIDE SEQUENCE</scope>
</reference>
<keyword evidence="4" id="KW-1185">Reference proteome</keyword>
<dbReference type="GO" id="GO:1903778">
    <property type="term" value="P:protein localization to vacuolar membrane"/>
    <property type="evidence" value="ECO:0007669"/>
    <property type="project" value="TreeGrafter"/>
</dbReference>
<keyword evidence="2" id="KW-1133">Transmembrane helix</keyword>
<evidence type="ECO:0000256" key="2">
    <source>
        <dbReference type="SAM" id="Phobius"/>
    </source>
</evidence>
<dbReference type="GO" id="GO:0000011">
    <property type="term" value="P:vacuole inheritance"/>
    <property type="evidence" value="ECO:0007669"/>
    <property type="project" value="TreeGrafter"/>
</dbReference>